<reference evidence="1 2" key="1">
    <citation type="submission" date="2022-09" db="EMBL/GenBank/DDBJ databases">
        <authorList>
            <person name="Palmer J.M."/>
        </authorList>
    </citation>
    <scope>NUCLEOTIDE SEQUENCE [LARGE SCALE GENOMIC DNA]</scope>
    <source>
        <strain evidence="1 2">DSM 7382</strain>
    </source>
</reference>
<dbReference type="InterPro" id="IPR007817">
    <property type="entry name" value="Isocyanide_synthase_DIT1"/>
</dbReference>
<keyword evidence="2" id="KW-1185">Reference proteome</keyword>
<proteinExistence type="predicted"/>
<comment type="caution">
    <text evidence="1">The sequence shown here is derived from an EMBL/GenBank/DDBJ whole genome shotgun (WGS) entry which is preliminary data.</text>
</comment>
<dbReference type="EMBL" id="JASBNA010000055">
    <property type="protein sequence ID" value="KAK7679816.1"/>
    <property type="molecule type" value="Genomic_DNA"/>
</dbReference>
<dbReference type="AlphaFoldDB" id="A0AAW0FR53"/>
<name>A0AAW0FR53_9APHY</name>
<dbReference type="PANTHER" id="PTHR37285">
    <property type="entry name" value="SPORE WALL MATURATION PROTEIN DIT1"/>
    <property type="match status" value="1"/>
</dbReference>
<sequence length="465" mass="53744">MTVSDLENRHKTIFEKIHCLYARNKNNVLSKRTFKKEYSLEAIIKLVNELEVDEQDGLLFRVNNEESIVWEMELKSQDAFVGVITDNDMGEYLEVWFIRLILENSKIFLSPVVRDDVEDFKELIATTFEESLKYSTIGEKWNEGGKDLFKENVGFFVSRNLPIEAVLPAFPCKSSNKDKVAGWKPDKGEELSLKKIISFAQSIKKVYEPGIVVWIVSDGHVFSDCINVDDNVVDEYGEELKKLYTANKPHDLDCIKFAALKDIFKSNTLETVERFLHGFEILYHLNTKIDRTTEIYRKLLIKTCDVESRKLQNDIKTPNHPRLKLYRGFMKFMETDLNNTGLVQQVSRKKFKKIVSQVAFEMIKRNDAYSNLVELFFPFHVRFSIHAHNNSDIDKNNVLVVKKMDDYLHIPTPWHNSVLQVEGIEGYIIDQAGSIRNLIASSGLQGSWSEAESCYQLSNTAVNRL</sequence>
<evidence type="ECO:0008006" key="3">
    <source>
        <dbReference type="Google" id="ProtNLM"/>
    </source>
</evidence>
<organism evidence="1 2">
    <name type="scientific">Cerrena zonata</name>
    <dbReference type="NCBI Taxonomy" id="2478898"/>
    <lineage>
        <taxon>Eukaryota</taxon>
        <taxon>Fungi</taxon>
        <taxon>Dikarya</taxon>
        <taxon>Basidiomycota</taxon>
        <taxon>Agaricomycotina</taxon>
        <taxon>Agaricomycetes</taxon>
        <taxon>Polyporales</taxon>
        <taxon>Cerrenaceae</taxon>
        <taxon>Cerrena</taxon>
    </lineage>
</organism>
<dbReference type="Pfam" id="PF05141">
    <property type="entry name" value="DIT1_PvcA"/>
    <property type="match status" value="1"/>
</dbReference>
<evidence type="ECO:0000313" key="2">
    <source>
        <dbReference type="Proteomes" id="UP001385951"/>
    </source>
</evidence>
<gene>
    <name evidence="1" type="ORF">QCA50_017142</name>
</gene>
<dbReference type="Proteomes" id="UP001385951">
    <property type="component" value="Unassembled WGS sequence"/>
</dbReference>
<accession>A0AAW0FR53</accession>
<evidence type="ECO:0000313" key="1">
    <source>
        <dbReference type="EMBL" id="KAK7679816.1"/>
    </source>
</evidence>
<protein>
    <recommendedName>
        <fullName evidence="3">Pyoverdine/dityrosine biosynthesis protein</fullName>
    </recommendedName>
</protein>
<dbReference type="PANTHER" id="PTHR37285:SF5">
    <property type="entry name" value="SPORE WALL MATURATION PROTEIN DIT1"/>
    <property type="match status" value="1"/>
</dbReference>